<dbReference type="InterPro" id="IPR011334">
    <property type="entry name" value="UDP-acyl_GlcNac_deAcase_C"/>
</dbReference>
<comment type="function">
    <text evidence="2 12">Catalyzes the hydrolysis of UDP-3-O-myristoyl-N-acetylglucosamine to form UDP-3-O-myristoylglucosamine and acetate, the committed step in lipid A biosynthesis.</text>
</comment>
<dbReference type="PANTHER" id="PTHR33694">
    <property type="entry name" value="UDP-3-O-ACYL-N-ACETYLGLUCOSAMINE DEACETYLASE 1, MITOCHONDRIAL-RELATED"/>
    <property type="match status" value="1"/>
</dbReference>
<dbReference type="GO" id="GO:0009245">
    <property type="term" value="P:lipid A biosynthetic process"/>
    <property type="evidence" value="ECO:0007669"/>
    <property type="project" value="UniProtKB-UniRule"/>
</dbReference>
<keyword evidence="9 12" id="KW-0862">Zinc</keyword>
<dbReference type="KEGG" id="mes:Meso_2000"/>
<feature type="binding site" evidence="12">
    <location>
        <position position="96"/>
    </location>
    <ligand>
        <name>Zn(2+)</name>
        <dbReference type="ChEBI" id="CHEBI:29105"/>
    </ligand>
</feature>
<dbReference type="PANTHER" id="PTHR33694:SF1">
    <property type="entry name" value="UDP-3-O-ACYL-N-ACETYLGLUCOSAMINE DEACETYLASE 1, MITOCHONDRIAL-RELATED"/>
    <property type="match status" value="1"/>
</dbReference>
<gene>
    <name evidence="12" type="primary">lpxC</name>
    <name evidence="13" type="ordered locus">Meso_2000</name>
</gene>
<keyword evidence="6 12" id="KW-0441">Lipid A biosynthesis</keyword>
<comment type="catalytic activity">
    <reaction evidence="11 12">
        <text>a UDP-3-O-[(3R)-3-hydroxyacyl]-N-acetyl-alpha-D-glucosamine + H2O = a UDP-3-O-[(3R)-3-hydroxyacyl]-alpha-D-glucosamine + acetate</text>
        <dbReference type="Rhea" id="RHEA:67816"/>
        <dbReference type="ChEBI" id="CHEBI:15377"/>
        <dbReference type="ChEBI" id="CHEBI:30089"/>
        <dbReference type="ChEBI" id="CHEBI:137740"/>
        <dbReference type="ChEBI" id="CHEBI:173225"/>
        <dbReference type="EC" id="3.5.1.108"/>
    </reaction>
</comment>
<evidence type="ECO:0000256" key="2">
    <source>
        <dbReference type="ARBA" id="ARBA00002923"/>
    </source>
</evidence>
<dbReference type="eggNOG" id="COG0774">
    <property type="taxonomic scope" value="Bacteria"/>
</dbReference>
<feature type="binding site" evidence="12">
    <location>
        <position position="258"/>
    </location>
    <ligand>
        <name>Zn(2+)</name>
        <dbReference type="ChEBI" id="CHEBI:29105"/>
    </ligand>
</feature>
<feature type="binding site" evidence="12">
    <location>
        <position position="254"/>
    </location>
    <ligand>
        <name>Zn(2+)</name>
        <dbReference type="ChEBI" id="CHEBI:29105"/>
    </ligand>
</feature>
<proteinExistence type="inferred from homology"/>
<evidence type="ECO:0000256" key="8">
    <source>
        <dbReference type="ARBA" id="ARBA00022801"/>
    </source>
</evidence>
<feature type="active site" description="Proton donor" evidence="12">
    <location>
        <position position="281"/>
    </location>
</feature>
<evidence type="ECO:0000313" key="13">
    <source>
        <dbReference type="EMBL" id="ABG63393.1"/>
    </source>
</evidence>
<sequence>MRHGQRLWASSLGVELLEYQTTLKSRFTLSGVGVHTGKAVSIHFSPAEADTGIVFQRIDSGASGKVIRALVSDVGATDLCTGLGDPAGDHVATVEHLMAALLGMGVDNVSIEIDGPEVPIMDGSAAAFVDAFTQTGLVQLSEKRRYIRIVKPVRFESGSSWAEFQPYNGTRFEVEIDFESPAIGRQSFATDFTPEIFKRDISRARTFGFIKDVERLWAAGYALGSSLENSVVIGEDHRVINMEGLRYPNEFVRHKMLDAVGDLALAGARFIGCFRSYRGGHRVNAAALRHLLTDRSAFEIVEATRVGRGRGAEMIAVNAPLYAPWML</sequence>
<keyword evidence="7 12" id="KW-0479">Metal-binding</keyword>
<evidence type="ECO:0000256" key="4">
    <source>
        <dbReference type="ARBA" id="ARBA00012745"/>
    </source>
</evidence>
<dbReference type="GO" id="GO:0016020">
    <property type="term" value="C:membrane"/>
    <property type="evidence" value="ECO:0007669"/>
    <property type="project" value="GOC"/>
</dbReference>
<dbReference type="AlphaFoldDB" id="Q11GT2"/>
<dbReference type="Gene3D" id="3.30.1700.10">
    <property type="entry name" value="lpxc deacetylase, domain 2"/>
    <property type="match status" value="1"/>
</dbReference>
<evidence type="ECO:0000256" key="10">
    <source>
        <dbReference type="ARBA" id="ARBA00023098"/>
    </source>
</evidence>
<name>Q11GT2_CHESB</name>
<dbReference type="UniPathway" id="UPA00359">
    <property type="reaction ID" value="UER00478"/>
</dbReference>
<organism evidence="13">
    <name type="scientific">Chelativorans sp. (strain BNC1)</name>
    <dbReference type="NCBI Taxonomy" id="266779"/>
    <lineage>
        <taxon>Bacteria</taxon>
        <taxon>Pseudomonadati</taxon>
        <taxon>Pseudomonadota</taxon>
        <taxon>Alphaproteobacteria</taxon>
        <taxon>Hyphomicrobiales</taxon>
        <taxon>Phyllobacteriaceae</taxon>
        <taxon>Chelativorans</taxon>
    </lineage>
</organism>
<dbReference type="STRING" id="266779.Meso_2000"/>
<dbReference type="GO" id="GO:0103117">
    <property type="term" value="F:UDP-3-O-acyl-N-acetylglucosamine deacetylase activity"/>
    <property type="evidence" value="ECO:0007669"/>
    <property type="project" value="UniProtKB-UniRule"/>
</dbReference>
<accession>Q11GT2</accession>
<evidence type="ECO:0000256" key="1">
    <source>
        <dbReference type="ARBA" id="ARBA00001947"/>
    </source>
</evidence>
<evidence type="ECO:0000256" key="11">
    <source>
        <dbReference type="ARBA" id="ARBA00024535"/>
    </source>
</evidence>
<dbReference type="HAMAP" id="MF_00388">
    <property type="entry name" value="LpxC"/>
    <property type="match status" value="1"/>
</dbReference>
<evidence type="ECO:0000256" key="5">
    <source>
        <dbReference type="ARBA" id="ARBA00022516"/>
    </source>
</evidence>
<dbReference type="NCBIfam" id="TIGR00325">
    <property type="entry name" value="lpxC"/>
    <property type="match status" value="1"/>
</dbReference>
<dbReference type="GO" id="GO:0046872">
    <property type="term" value="F:metal ion binding"/>
    <property type="evidence" value="ECO:0007669"/>
    <property type="project" value="UniProtKB-KW"/>
</dbReference>
<dbReference type="Gene3D" id="3.30.230.20">
    <property type="entry name" value="lpxc deacetylase, domain 1"/>
    <property type="match status" value="1"/>
</dbReference>
<keyword evidence="8 12" id="KW-0378">Hydrolase</keyword>
<dbReference type="InterPro" id="IPR020568">
    <property type="entry name" value="Ribosomal_Su5_D2-typ_SF"/>
</dbReference>
<protein>
    <recommendedName>
        <fullName evidence="4 12">UDP-3-O-acyl-N-acetylglucosamine deacetylase</fullName>
        <shortName evidence="12">UDP-3-O-acyl-GlcNAc deacetylase</shortName>
        <ecNumber evidence="4 12">3.5.1.108</ecNumber>
    </recommendedName>
    <alternativeName>
        <fullName evidence="12">UDP-3-O-[R-3-hydroxymyristoyl]-N-acetylglucosamine deacetylase</fullName>
    </alternativeName>
</protein>
<dbReference type="InterPro" id="IPR004463">
    <property type="entry name" value="UDP-acyl_GlcNac_deAcase"/>
</dbReference>
<dbReference type="EMBL" id="CP000390">
    <property type="protein sequence ID" value="ABG63393.1"/>
    <property type="molecule type" value="Genomic_DNA"/>
</dbReference>
<evidence type="ECO:0000256" key="6">
    <source>
        <dbReference type="ARBA" id="ARBA00022556"/>
    </source>
</evidence>
<keyword evidence="5 12" id="KW-0444">Lipid biosynthesis</keyword>
<evidence type="ECO:0000256" key="12">
    <source>
        <dbReference type="HAMAP-Rule" id="MF_00388"/>
    </source>
</evidence>
<evidence type="ECO:0000256" key="7">
    <source>
        <dbReference type="ARBA" id="ARBA00022723"/>
    </source>
</evidence>
<comment type="similarity">
    <text evidence="12">Belongs to the LpxC family.</text>
</comment>
<dbReference type="EC" id="3.5.1.108" evidence="4 12"/>
<keyword evidence="10 12" id="KW-0443">Lipid metabolism</keyword>
<reference evidence="13" key="1">
    <citation type="submission" date="2006-06" db="EMBL/GenBank/DDBJ databases">
        <title>Complete sequence of chromosome of Chelativorans sp. BNC1.</title>
        <authorList>
            <consortium name="US DOE Joint Genome Institute"/>
            <person name="Copeland A."/>
            <person name="Lucas S."/>
            <person name="Lapidus A."/>
            <person name="Barry K."/>
            <person name="Detter J.C."/>
            <person name="Glavina del Rio T."/>
            <person name="Hammon N."/>
            <person name="Israni S."/>
            <person name="Dalin E."/>
            <person name="Tice H."/>
            <person name="Pitluck S."/>
            <person name="Chertkov O."/>
            <person name="Brettin T."/>
            <person name="Bruce D."/>
            <person name="Han C."/>
            <person name="Tapia R."/>
            <person name="Gilna P."/>
            <person name="Schmutz J."/>
            <person name="Larimer F."/>
            <person name="Land M."/>
            <person name="Hauser L."/>
            <person name="Kyrpides N."/>
            <person name="Mikhailova N."/>
            <person name="Richardson P."/>
        </authorList>
    </citation>
    <scope>NUCLEOTIDE SEQUENCE</scope>
    <source>
        <strain evidence="13">BNC1</strain>
    </source>
</reference>
<dbReference type="SUPFAM" id="SSF54211">
    <property type="entry name" value="Ribosomal protein S5 domain 2-like"/>
    <property type="match status" value="2"/>
</dbReference>
<dbReference type="InterPro" id="IPR015870">
    <property type="entry name" value="UDP-acyl_N-AcGlcN_deAcase_N"/>
</dbReference>
<evidence type="ECO:0000256" key="3">
    <source>
        <dbReference type="ARBA" id="ARBA00005002"/>
    </source>
</evidence>
<dbReference type="Pfam" id="PF03331">
    <property type="entry name" value="LpxC"/>
    <property type="match status" value="1"/>
</dbReference>
<dbReference type="HOGENOM" id="CLU_046528_1_0_5"/>
<comment type="cofactor">
    <cofactor evidence="1 12">
        <name>Zn(2+)</name>
        <dbReference type="ChEBI" id="CHEBI:29105"/>
    </cofactor>
</comment>
<comment type="pathway">
    <text evidence="3 12">Glycolipid biosynthesis; lipid IV(A) biosynthesis; lipid IV(A) from (3R)-3-hydroxytetradecanoyl-[acyl-carrier-protein] and UDP-N-acetyl-alpha-D-glucosamine: step 2/6.</text>
</comment>
<evidence type="ECO:0000256" key="9">
    <source>
        <dbReference type="ARBA" id="ARBA00022833"/>
    </source>
</evidence>